<dbReference type="InterPro" id="IPR036618">
    <property type="entry name" value="PtsI_HPr-bd_sf"/>
</dbReference>
<dbReference type="Gene3D" id="1.10.274.10">
    <property type="entry name" value="PtsI, HPr-binding domain"/>
    <property type="match status" value="1"/>
</dbReference>
<keyword evidence="16" id="KW-1185">Reference proteome</keyword>
<dbReference type="InterPro" id="IPR008731">
    <property type="entry name" value="PTS_EIN"/>
</dbReference>
<dbReference type="EMBL" id="BMIJ01000004">
    <property type="protein sequence ID" value="GGB95302.1"/>
    <property type="molecule type" value="Genomic_DNA"/>
</dbReference>
<dbReference type="InterPro" id="IPR006318">
    <property type="entry name" value="PTS_EI-like"/>
</dbReference>
<evidence type="ECO:0000259" key="14">
    <source>
        <dbReference type="SMART" id="SM00065"/>
    </source>
</evidence>
<dbReference type="EC" id="2.7.3.9" evidence="5"/>
<dbReference type="Pfam" id="PF00391">
    <property type="entry name" value="PEP-utilizers"/>
    <property type="match status" value="1"/>
</dbReference>
<evidence type="ECO:0000313" key="16">
    <source>
        <dbReference type="Proteomes" id="UP000629025"/>
    </source>
</evidence>
<keyword evidence="10" id="KW-0598">Phosphotransferase system</keyword>
<keyword evidence="11" id="KW-0479">Metal-binding</keyword>
<evidence type="ECO:0000256" key="3">
    <source>
        <dbReference type="ARBA" id="ARBA00004496"/>
    </source>
</evidence>
<dbReference type="PANTHER" id="PTHR46244">
    <property type="entry name" value="PHOSPHOENOLPYRUVATE-PROTEIN PHOSPHOTRANSFERASE"/>
    <property type="match status" value="1"/>
</dbReference>
<evidence type="ECO:0000256" key="12">
    <source>
        <dbReference type="ARBA" id="ARBA00022777"/>
    </source>
</evidence>
<comment type="similarity">
    <text evidence="4">Belongs to the PEP-utilizing enzyme family.</text>
</comment>
<reference evidence="16" key="1">
    <citation type="journal article" date="2019" name="Int. J. Syst. Evol. Microbiol.">
        <title>The Global Catalogue of Microorganisms (GCM) 10K type strain sequencing project: providing services to taxonomists for standard genome sequencing and annotation.</title>
        <authorList>
            <consortium name="The Broad Institute Genomics Platform"/>
            <consortium name="The Broad Institute Genome Sequencing Center for Infectious Disease"/>
            <person name="Wu L."/>
            <person name="Ma J."/>
        </authorList>
    </citation>
    <scope>NUCLEOTIDE SEQUENCE [LARGE SCALE GENOMIC DNA]</scope>
    <source>
        <strain evidence="16">CGMCC 1.15341</strain>
    </source>
</reference>
<evidence type="ECO:0000256" key="2">
    <source>
        <dbReference type="ARBA" id="ARBA00001946"/>
    </source>
</evidence>
<dbReference type="SUPFAM" id="SSF51621">
    <property type="entry name" value="Phosphoenolpyruvate/pyruvate domain"/>
    <property type="match status" value="1"/>
</dbReference>
<comment type="subcellular location">
    <subcellularLocation>
        <location evidence="3">Cytoplasm</location>
    </subcellularLocation>
</comment>
<dbReference type="Proteomes" id="UP000629025">
    <property type="component" value="Unassembled WGS sequence"/>
</dbReference>
<evidence type="ECO:0000256" key="4">
    <source>
        <dbReference type="ARBA" id="ARBA00007837"/>
    </source>
</evidence>
<dbReference type="PRINTS" id="PR01736">
    <property type="entry name" value="PHPHTRNFRASE"/>
</dbReference>
<keyword evidence="9" id="KW-0808">Transferase</keyword>
<dbReference type="SMART" id="SM00065">
    <property type="entry name" value="GAF"/>
    <property type="match status" value="1"/>
</dbReference>
<protein>
    <recommendedName>
        <fullName evidence="5">phosphoenolpyruvate--protein phosphotransferase</fullName>
        <ecNumber evidence="5">2.7.3.9</ecNumber>
    </recommendedName>
</protein>
<dbReference type="RefSeq" id="WP_188748163.1">
    <property type="nucleotide sequence ID" value="NZ_BMIJ01000004.1"/>
</dbReference>
<dbReference type="InterPro" id="IPR036637">
    <property type="entry name" value="Phosphohistidine_dom_sf"/>
</dbReference>
<organism evidence="15 16">
    <name type="scientific">Marinobacterium zhoushanense</name>
    <dbReference type="NCBI Taxonomy" id="1679163"/>
    <lineage>
        <taxon>Bacteria</taxon>
        <taxon>Pseudomonadati</taxon>
        <taxon>Pseudomonadota</taxon>
        <taxon>Gammaproteobacteria</taxon>
        <taxon>Oceanospirillales</taxon>
        <taxon>Oceanospirillaceae</taxon>
        <taxon>Marinobacterium</taxon>
    </lineage>
</organism>
<dbReference type="Pfam" id="PF01590">
    <property type="entry name" value="GAF"/>
    <property type="match status" value="1"/>
</dbReference>
<evidence type="ECO:0000256" key="8">
    <source>
        <dbReference type="ARBA" id="ARBA00022597"/>
    </source>
</evidence>
<dbReference type="InterPro" id="IPR023151">
    <property type="entry name" value="PEP_util_CS"/>
</dbReference>
<comment type="caution">
    <text evidence="15">The sequence shown here is derived from an EMBL/GenBank/DDBJ whole genome shotgun (WGS) entry which is preliminary data.</text>
</comment>
<feature type="domain" description="GAF" evidence="14">
    <location>
        <begin position="20"/>
        <end position="167"/>
    </location>
</feature>
<dbReference type="InterPro" id="IPR029016">
    <property type="entry name" value="GAF-like_dom_sf"/>
</dbReference>
<dbReference type="Pfam" id="PF05524">
    <property type="entry name" value="PEP-utilisers_N"/>
    <property type="match status" value="1"/>
</dbReference>
<evidence type="ECO:0000313" key="15">
    <source>
        <dbReference type="EMBL" id="GGB95302.1"/>
    </source>
</evidence>
<name>A0ABQ1KE31_9GAMM</name>
<dbReference type="InterPro" id="IPR003018">
    <property type="entry name" value="GAF"/>
</dbReference>
<dbReference type="Gene3D" id="3.20.20.60">
    <property type="entry name" value="Phosphoenolpyruvate-binding domains"/>
    <property type="match status" value="1"/>
</dbReference>
<evidence type="ECO:0000256" key="13">
    <source>
        <dbReference type="ARBA" id="ARBA00022842"/>
    </source>
</evidence>
<dbReference type="InterPro" id="IPR050499">
    <property type="entry name" value="PEP-utilizing_PTS_enzyme"/>
</dbReference>
<evidence type="ECO:0000256" key="9">
    <source>
        <dbReference type="ARBA" id="ARBA00022679"/>
    </source>
</evidence>
<keyword evidence="13" id="KW-0460">Magnesium</keyword>
<dbReference type="PANTHER" id="PTHR46244:SF1">
    <property type="entry name" value="PHOSPHOENOLPYRUVATE-DEPENDENT PHOSPHOTRANSFERASE SYSTEM"/>
    <property type="match status" value="1"/>
</dbReference>
<dbReference type="NCBIfam" id="TIGR01417">
    <property type="entry name" value="PTS_I_fam"/>
    <property type="match status" value="1"/>
</dbReference>
<dbReference type="InterPro" id="IPR040442">
    <property type="entry name" value="Pyrv_kinase-like_dom_sf"/>
</dbReference>
<sequence>MPHPLATLTALVEQIARTQDPAAIMETIVQRLSELLEVEVCSIYLCTPERDALILASTQGLSDAAVGKVSLAMNEGLVGHIAATLSAVNLADAPSDDRFVYIPETHEKPYHRFLGVPLLHLRKLVGVLVIQGHQREPFSDEDEAFLITVASQLGSTLYQLHRDGKWMSNLQDVSPFRRYTGIKGAPGVGQGRLWLIHPHLSLADVKEAMTSNPAQQKSDFADALEAVRKELESGSGKLGQHLPADVRALFHVYELMLQSPELSEGVLRLINGGASADWALKQTIDEMASMFEQSSDPYMQARSEDIRNIGQRILNQILERDQQVLEAPDEELILAGDLISIADLASFPQQRIRGLLCTAGSTLSHTAIVANALGIPAVMGVEGLEPEHYRGARVIIDGNRAECVVNPPQALMNEYKRMIDQEQRFMRDLDRLRDMPAETLDGMRVKLLTNTGLLADATPGLQRGAEGVGLYRSEIPFMIHDSFPTEQEQYRLYSKVLKAYAPRPVSMRTLDIGGDKQLPYFEINESNPYLGWRGIRFTLDNTQLLVSQIRAMLRAHAEHGNLKLLVPMISRVDEIKTVRELVEKAAEALKRDGIEVGIPEIGMMIEVPSAMLLLPKLAPYIDFVSVGSNDLTQYLLAVDRNNPRVSNLFDNMHPAMLVALEHILGQCRQLNLPVSLCGEMASDPVAVLMLVALGYDCLSLSAYNIPKIKLLIRSLHHADLLPLLEQARHCSDETQIRALFSPVLERLGWSSDHRQPPEQSKPQP</sequence>
<proteinExistence type="inferred from homology"/>
<comment type="cofactor">
    <cofactor evidence="2">
        <name>Mg(2+)</name>
        <dbReference type="ChEBI" id="CHEBI:18420"/>
    </cofactor>
</comment>
<keyword evidence="8" id="KW-0762">Sugar transport</keyword>
<dbReference type="SUPFAM" id="SSF47831">
    <property type="entry name" value="Enzyme I of the PEP:sugar phosphotransferase system HPr-binding (sub)domain"/>
    <property type="match status" value="1"/>
</dbReference>
<gene>
    <name evidence="15" type="primary">ptsP</name>
    <name evidence="15" type="ORF">GCM10011352_21730</name>
</gene>
<comment type="catalytic activity">
    <reaction evidence="1">
        <text>L-histidyl-[protein] + phosphoenolpyruvate = N(pros)-phospho-L-histidyl-[protein] + pyruvate</text>
        <dbReference type="Rhea" id="RHEA:23880"/>
        <dbReference type="Rhea" id="RHEA-COMP:9745"/>
        <dbReference type="Rhea" id="RHEA-COMP:9746"/>
        <dbReference type="ChEBI" id="CHEBI:15361"/>
        <dbReference type="ChEBI" id="CHEBI:29979"/>
        <dbReference type="ChEBI" id="CHEBI:58702"/>
        <dbReference type="ChEBI" id="CHEBI:64837"/>
        <dbReference type="EC" id="2.7.3.9"/>
    </reaction>
</comment>
<dbReference type="Gene3D" id="3.30.450.40">
    <property type="match status" value="1"/>
</dbReference>
<dbReference type="Pfam" id="PF02896">
    <property type="entry name" value="PEP-utilizers_C"/>
    <property type="match status" value="1"/>
</dbReference>
<dbReference type="NCBIfam" id="NF008283">
    <property type="entry name" value="PRK11061.1"/>
    <property type="match status" value="1"/>
</dbReference>
<evidence type="ECO:0000256" key="7">
    <source>
        <dbReference type="ARBA" id="ARBA00022490"/>
    </source>
</evidence>
<evidence type="ECO:0000256" key="11">
    <source>
        <dbReference type="ARBA" id="ARBA00022723"/>
    </source>
</evidence>
<dbReference type="SUPFAM" id="SSF55781">
    <property type="entry name" value="GAF domain-like"/>
    <property type="match status" value="1"/>
</dbReference>
<evidence type="ECO:0000256" key="10">
    <source>
        <dbReference type="ARBA" id="ARBA00022683"/>
    </source>
</evidence>
<dbReference type="InterPro" id="IPR015813">
    <property type="entry name" value="Pyrv/PenolPyrv_kinase-like_dom"/>
</dbReference>
<keyword evidence="6" id="KW-0813">Transport</keyword>
<dbReference type="PROSITE" id="PS00742">
    <property type="entry name" value="PEP_ENZYMES_2"/>
    <property type="match status" value="1"/>
</dbReference>
<dbReference type="Gene3D" id="3.50.30.10">
    <property type="entry name" value="Phosphohistidine domain"/>
    <property type="match status" value="1"/>
</dbReference>
<dbReference type="InterPro" id="IPR000121">
    <property type="entry name" value="PEP_util_C"/>
</dbReference>
<keyword evidence="12" id="KW-0418">Kinase</keyword>
<keyword evidence="7" id="KW-0963">Cytoplasm</keyword>
<dbReference type="InterPro" id="IPR008279">
    <property type="entry name" value="PEP-util_enz_mobile_dom"/>
</dbReference>
<evidence type="ECO:0000256" key="1">
    <source>
        <dbReference type="ARBA" id="ARBA00000683"/>
    </source>
</evidence>
<dbReference type="SUPFAM" id="SSF52009">
    <property type="entry name" value="Phosphohistidine domain"/>
    <property type="match status" value="1"/>
</dbReference>
<accession>A0ABQ1KE31</accession>
<evidence type="ECO:0000256" key="6">
    <source>
        <dbReference type="ARBA" id="ARBA00022448"/>
    </source>
</evidence>
<evidence type="ECO:0000256" key="5">
    <source>
        <dbReference type="ARBA" id="ARBA00012232"/>
    </source>
</evidence>